<gene>
    <name evidence="2" type="ORF">MAR_021884</name>
</gene>
<evidence type="ECO:0000256" key="1">
    <source>
        <dbReference type="SAM" id="MobiDB-lite"/>
    </source>
</evidence>
<feature type="compositionally biased region" description="Basic and acidic residues" evidence="1">
    <location>
        <begin position="47"/>
        <end position="57"/>
    </location>
</feature>
<name>A0ABY7E913_MYAAR</name>
<accession>A0ABY7E913</accession>
<reference evidence="2" key="1">
    <citation type="submission" date="2022-11" db="EMBL/GenBank/DDBJ databases">
        <title>Centuries of genome instability and evolution in soft-shell clam transmissible cancer (bioRxiv).</title>
        <authorList>
            <person name="Hart S.F.M."/>
            <person name="Yonemitsu M.A."/>
            <person name="Giersch R.M."/>
            <person name="Beal B.F."/>
            <person name="Arriagada G."/>
            <person name="Davis B.W."/>
            <person name="Ostrander E.A."/>
            <person name="Goff S.P."/>
            <person name="Metzger M.J."/>
        </authorList>
    </citation>
    <scope>NUCLEOTIDE SEQUENCE</scope>
    <source>
        <strain evidence="2">MELC-2E11</strain>
        <tissue evidence="2">Siphon/mantle</tissue>
    </source>
</reference>
<dbReference type="InterPro" id="IPR005331">
    <property type="entry name" value="Sulfotransferase"/>
</dbReference>
<feature type="non-terminal residue" evidence="2">
    <location>
        <position position="1"/>
    </location>
</feature>
<evidence type="ECO:0000313" key="3">
    <source>
        <dbReference type="Proteomes" id="UP001164746"/>
    </source>
</evidence>
<proteinExistence type="predicted"/>
<sequence length="297" mass="33511">VGFHKVAFWEGWCQTASRGEGSGPKWGRRINHSNFSLSELLLNASTPRREGSGSEKGRQKHHSNFSLLDLPHNVGTHPTQKKMLGVTRKLAPSPRVHVAGHDGHDGFELAAHARKTCRAEKFPSPGVILPAHLHTVASLRVVFCPMEKIASEMNPKPSDNHIISIRKGCKPCTSQFTYIGRMETFSSDAFFIMKKLGMNKTVERLQSSMKNLSIDDAITDSIRSPFEWKKDIRKFITWDQALQRIWLKLQMRGIIEFDIKLNMSSGQVDTVSEDEFINLARAAHKRSNADVLKKQKD</sequence>
<dbReference type="Proteomes" id="UP001164746">
    <property type="component" value="Chromosome 5"/>
</dbReference>
<dbReference type="EMBL" id="CP111016">
    <property type="protein sequence ID" value="WAR06515.1"/>
    <property type="molecule type" value="Genomic_DNA"/>
</dbReference>
<feature type="region of interest" description="Disordered" evidence="1">
    <location>
        <begin position="42"/>
        <end position="72"/>
    </location>
</feature>
<protein>
    <submittedName>
        <fullName evidence="2">Uncharacterized protein</fullName>
    </submittedName>
</protein>
<dbReference type="Pfam" id="PF03567">
    <property type="entry name" value="Sulfotransfer_2"/>
    <property type="match status" value="1"/>
</dbReference>
<keyword evidence="3" id="KW-1185">Reference proteome</keyword>
<evidence type="ECO:0000313" key="2">
    <source>
        <dbReference type="EMBL" id="WAR06515.1"/>
    </source>
</evidence>
<organism evidence="2 3">
    <name type="scientific">Mya arenaria</name>
    <name type="common">Soft-shell clam</name>
    <dbReference type="NCBI Taxonomy" id="6604"/>
    <lineage>
        <taxon>Eukaryota</taxon>
        <taxon>Metazoa</taxon>
        <taxon>Spiralia</taxon>
        <taxon>Lophotrochozoa</taxon>
        <taxon>Mollusca</taxon>
        <taxon>Bivalvia</taxon>
        <taxon>Autobranchia</taxon>
        <taxon>Heteroconchia</taxon>
        <taxon>Euheterodonta</taxon>
        <taxon>Imparidentia</taxon>
        <taxon>Neoheterodontei</taxon>
        <taxon>Myida</taxon>
        <taxon>Myoidea</taxon>
        <taxon>Myidae</taxon>
        <taxon>Mya</taxon>
    </lineage>
</organism>
<feature type="non-terminal residue" evidence="2">
    <location>
        <position position="297"/>
    </location>
</feature>